<reference evidence="1 2" key="1">
    <citation type="journal article" date="2016" name="Gut Pathog.">
        <title>Whole genome sequencing of "Faecalibaculum rodentium" ALO17, isolated from C57BL/6J laboratory mouse feces.</title>
        <authorList>
            <person name="Lim S."/>
            <person name="Chang D.H."/>
            <person name="Ahn S."/>
            <person name="Kim B.C."/>
        </authorList>
    </citation>
    <scope>NUCLEOTIDE SEQUENCE [LARGE SCALE GENOMIC DNA]</scope>
    <source>
        <strain evidence="1 2">Alo17</strain>
    </source>
</reference>
<dbReference type="GO" id="GO:0070573">
    <property type="term" value="F:metallodipeptidase activity"/>
    <property type="evidence" value="ECO:0007669"/>
    <property type="project" value="InterPro"/>
</dbReference>
<dbReference type="OrthoDB" id="9804920at2"/>
<dbReference type="PROSITE" id="PS51365">
    <property type="entry name" value="RENAL_DIPEPTIDASE_2"/>
    <property type="match status" value="1"/>
</dbReference>
<organism evidence="1 2">
    <name type="scientific">Faecalibaculum rodentium</name>
    <dbReference type="NCBI Taxonomy" id="1702221"/>
    <lineage>
        <taxon>Bacteria</taxon>
        <taxon>Bacillati</taxon>
        <taxon>Bacillota</taxon>
        <taxon>Erysipelotrichia</taxon>
        <taxon>Erysipelotrichales</taxon>
        <taxon>Erysipelotrichaceae</taxon>
        <taxon>Faecalibaculum</taxon>
    </lineage>
</organism>
<keyword evidence="2" id="KW-1185">Reference proteome</keyword>
<dbReference type="EMBL" id="CP011391">
    <property type="protein sequence ID" value="AMK53858.1"/>
    <property type="molecule type" value="Genomic_DNA"/>
</dbReference>
<evidence type="ECO:0008006" key="3">
    <source>
        <dbReference type="Google" id="ProtNLM"/>
    </source>
</evidence>
<evidence type="ECO:0000313" key="2">
    <source>
        <dbReference type="Proteomes" id="UP000069771"/>
    </source>
</evidence>
<dbReference type="STRING" id="1702221.AALO17_07240"/>
<accession>A0A140DT81</accession>
<name>A0A140DT81_9FIRM</name>
<dbReference type="GeneID" id="78477532"/>
<proteinExistence type="predicted"/>
<dbReference type="Proteomes" id="UP000069771">
    <property type="component" value="Chromosome"/>
</dbReference>
<dbReference type="InterPro" id="IPR008257">
    <property type="entry name" value="Pept_M19"/>
</dbReference>
<dbReference type="GO" id="GO:0006508">
    <property type="term" value="P:proteolysis"/>
    <property type="evidence" value="ECO:0007669"/>
    <property type="project" value="InterPro"/>
</dbReference>
<dbReference type="PANTHER" id="PTHR10443">
    <property type="entry name" value="MICROSOMAL DIPEPTIDASE"/>
    <property type="match status" value="1"/>
</dbReference>
<dbReference type="RefSeq" id="WP_067555539.1">
    <property type="nucleotide sequence ID" value="NZ_CAMTBT010000064.1"/>
</dbReference>
<dbReference type="InterPro" id="IPR032466">
    <property type="entry name" value="Metal_Hydrolase"/>
</dbReference>
<dbReference type="PANTHER" id="PTHR10443:SF12">
    <property type="entry name" value="DIPEPTIDASE"/>
    <property type="match status" value="1"/>
</dbReference>
<sequence>MTNGNRHTTADLRFVDLHCDTISETRDHPDADHHITLEKLECGGVILQCFALFTDLASYPEPEKRAFELYGTYRTFLQANRSRIVPVLTWQDFITLRQKNLIGGLLTLEEGDVVFGDLGFLDTWYELGVRMITLTWNHPNRIAGPQGLTEFGKAYIRRMEELGIVVDVSHLNDNAFWDVCRIASRPFIASHSNARSLCNVSRNLTDDMIRAVADHGGVIGLNFYARFLKEDGEDYSEVEEMIRHIRHIMEVGGEDVIALGSDFDGITSRLELKDAAGLHRLTDRMLKAGFTKDQVEKFSHENAERVFREILTDRSEPLQDVY</sequence>
<evidence type="ECO:0000313" key="1">
    <source>
        <dbReference type="EMBL" id="AMK53858.1"/>
    </source>
</evidence>
<dbReference type="KEGG" id="fro:AALO17_07240"/>
<protein>
    <recommendedName>
        <fullName evidence="3">Membrane dipeptidase</fullName>
    </recommendedName>
</protein>
<dbReference type="AlphaFoldDB" id="A0A140DT81"/>
<dbReference type="CDD" id="cd01301">
    <property type="entry name" value="rDP_like"/>
    <property type="match status" value="1"/>
</dbReference>
<dbReference type="PATRIC" id="fig|1702221.3.peg.700"/>
<dbReference type="Pfam" id="PF01244">
    <property type="entry name" value="Peptidase_M19"/>
    <property type="match status" value="1"/>
</dbReference>
<dbReference type="SUPFAM" id="SSF51556">
    <property type="entry name" value="Metallo-dependent hydrolases"/>
    <property type="match status" value="1"/>
</dbReference>
<gene>
    <name evidence="1" type="ORF">AALO17_07240</name>
</gene>
<dbReference type="Gene3D" id="3.20.20.140">
    <property type="entry name" value="Metal-dependent hydrolases"/>
    <property type="match status" value="1"/>
</dbReference>